<evidence type="ECO:0000313" key="1">
    <source>
        <dbReference type="EMBL" id="KRY95122.1"/>
    </source>
</evidence>
<dbReference type="EMBL" id="JYDP01004149">
    <property type="protein sequence ID" value="KRY95122.1"/>
    <property type="molecule type" value="Genomic_DNA"/>
</dbReference>
<proteinExistence type="predicted"/>
<name>A0A0V1GAF5_9BILA</name>
<reference evidence="1 2" key="1">
    <citation type="submission" date="2015-01" db="EMBL/GenBank/DDBJ databases">
        <title>Evolution of Trichinella species and genotypes.</title>
        <authorList>
            <person name="Korhonen P.K."/>
            <person name="Edoardo P."/>
            <person name="Giuseppe L.R."/>
            <person name="Gasser R.B."/>
        </authorList>
    </citation>
    <scope>NUCLEOTIDE SEQUENCE [LARGE SCALE GENOMIC DNA]</scope>
    <source>
        <strain evidence="1">ISS1029</strain>
    </source>
</reference>
<dbReference type="AlphaFoldDB" id="A0A0V1GAF5"/>
<keyword evidence="2" id="KW-1185">Reference proteome</keyword>
<accession>A0A0V1GAF5</accession>
<organism evidence="1 2">
    <name type="scientific">Trichinella zimbabwensis</name>
    <dbReference type="NCBI Taxonomy" id="268475"/>
    <lineage>
        <taxon>Eukaryota</taxon>
        <taxon>Metazoa</taxon>
        <taxon>Ecdysozoa</taxon>
        <taxon>Nematoda</taxon>
        <taxon>Enoplea</taxon>
        <taxon>Dorylaimia</taxon>
        <taxon>Trichinellida</taxon>
        <taxon>Trichinellidae</taxon>
        <taxon>Trichinella</taxon>
    </lineage>
</organism>
<sequence>MKECSSSVAISETANNISVQIFFSDFKLRKLNFYGYLKKLR</sequence>
<gene>
    <name evidence="1" type="ORF">T11_4582</name>
</gene>
<evidence type="ECO:0000313" key="2">
    <source>
        <dbReference type="Proteomes" id="UP000055024"/>
    </source>
</evidence>
<dbReference type="Proteomes" id="UP000055024">
    <property type="component" value="Unassembled WGS sequence"/>
</dbReference>
<comment type="caution">
    <text evidence="1">The sequence shown here is derived from an EMBL/GenBank/DDBJ whole genome shotgun (WGS) entry which is preliminary data.</text>
</comment>
<protein>
    <submittedName>
        <fullName evidence="1">Uncharacterized protein</fullName>
    </submittedName>
</protein>